<dbReference type="PROSITE" id="PS00108">
    <property type="entry name" value="PROTEIN_KINASE_ST"/>
    <property type="match status" value="1"/>
</dbReference>
<evidence type="ECO:0000256" key="3">
    <source>
        <dbReference type="ARBA" id="ARBA00022679"/>
    </source>
</evidence>
<dbReference type="STRING" id="1314781.A0A165C4U1"/>
<dbReference type="EMBL" id="KV426365">
    <property type="protein sequence ID" value="KZV81820.1"/>
    <property type="molecule type" value="Genomic_DNA"/>
</dbReference>
<evidence type="ECO:0000256" key="7">
    <source>
        <dbReference type="ARBA" id="ARBA00047899"/>
    </source>
</evidence>
<accession>A0A165C4U1</accession>
<dbReference type="Gene3D" id="1.10.510.10">
    <property type="entry name" value="Transferase(Phosphotransferase) domain 1"/>
    <property type="match status" value="2"/>
</dbReference>
<evidence type="ECO:0000259" key="10">
    <source>
        <dbReference type="PROSITE" id="PS50011"/>
    </source>
</evidence>
<evidence type="ECO:0000313" key="11">
    <source>
        <dbReference type="EMBL" id="KZV81820.1"/>
    </source>
</evidence>
<feature type="region of interest" description="Disordered" evidence="9">
    <location>
        <begin position="1"/>
        <end position="47"/>
    </location>
</feature>
<keyword evidence="12" id="KW-1185">Reference proteome</keyword>
<gene>
    <name evidence="11" type="ORF">EXIGLDRAFT_779286</name>
</gene>
<proteinExistence type="predicted"/>
<keyword evidence="2" id="KW-0723">Serine/threonine-protein kinase</keyword>
<evidence type="ECO:0000256" key="1">
    <source>
        <dbReference type="ARBA" id="ARBA00012513"/>
    </source>
</evidence>
<keyword evidence="5 11" id="KW-0418">Kinase</keyword>
<dbReference type="EC" id="2.7.11.1" evidence="1"/>
<dbReference type="InParanoid" id="A0A165C4U1"/>
<dbReference type="Proteomes" id="UP000077266">
    <property type="component" value="Unassembled WGS sequence"/>
</dbReference>
<feature type="compositionally biased region" description="Polar residues" evidence="9">
    <location>
        <begin position="20"/>
        <end position="30"/>
    </location>
</feature>
<dbReference type="InterPro" id="IPR008271">
    <property type="entry name" value="Ser/Thr_kinase_AS"/>
</dbReference>
<name>A0A165C4U1_EXIGL</name>
<evidence type="ECO:0000313" key="12">
    <source>
        <dbReference type="Proteomes" id="UP000077266"/>
    </source>
</evidence>
<dbReference type="PANTHER" id="PTHR24361:SF433">
    <property type="entry name" value="PROTEIN KINASE DOMAIN-CONTAINING PROTEIN"/>
    <property type="match status" value="1"/>
</dbReference>
<dbReference type="SMART" id="SM00220">
    <property type="entry name" value="S_TKc"/>
    <property type="match status" value="1"/>
</dbReference>
<dbReference type="SUPFAM" id="SSF56112">
    <property type="entry name" value="Protein kinase-like (PK-like)"/>
    <property type="match status" value="2"/>
</dbReference>
<dbReference type="GO" id="GO:0005524">
    <property type="term" value="F:ATP binding"/>
    <property type="evidence" value="ECO:0007669"/>
    <property type="project" value="UniProtKB-KW"/>
</dbReference>
<dbReference type="AlphaFoldDB" id="A0A165C4U1"/>
<evidence type="ECO:0000256" key="5">
    <source>
        <dbReference type="ARBA" id="ARBA00022777"/>
    </source>
</evidence>
<protein>
    <recommendedName>
        <fullName evidence="1">non-specific serine/threonine protein kinase</fullName>
        <ecNumber evidence="1">2.7.11.1</ecNumber>
    </recommendedName>
</protein>
<evidence type="ECO:0000256" key="9">
    <source>
        <dbReference type="SAM" id="MobiDB-lite"/>
    </source>
</evidence>
<dbReference type="Pfam" id="PF00069">
    <property type="entry name" value="Pkinase"/>
    <property type="match status" value="2"/>
</dbReference>
<dbReference type="PANTHER" id="PTHR24361">
    <property type="entry name" value="MITOGEN-ACTIVATED KINASE KINASE KINASE"/>
    <property type="match status" value="1"/>
</dbReference>
<keyword evidence="3" id="KW-0808">Transferase</keyword>
<keyword evidence="4" id="KW-0547">Nucleotide-binding</keyword>
<feature type="domain" description="Protein kinase" evidence="10">
    <location>
        <begin position="71"/>
        <end position="346"/>
    </location>
</feature>
<evidence type="ECO:0000256" key="6">
    <source>
        <dbReference type="ARBA" id="ARBA00022840"/>
    </source>
</evidence>
<dbReference type="PROSITE" id="PS50011">
    <property type="entry name" value="PROTEIN_KINASE_DOM"/>
    <property type="match status" value="2"/>
</dbReference>
<evidence type="ECO:0000256" key="8">
    <source>
        <dbReference type="ARBA" id="ARBA00048679"/>
    </source>
</evidence>
<reference evidence="11 12" key="1">
    <citation type="journal article" date="2016" name="Mol. Biol. Evol.">
        <title>Comparative Genomics of Early-Diverging Mushroom-Forming Fungi Provides Insights into the Origins of Lignocellulose Decay Capabilities.</title>
        <authorList>
            <person name="Nagy L.G."/>
            <person name="Riley R."/>
            <person name="Tritt A."/>
            <person name="Adam C."/>
            <person name="Daum C."/>
            <person name="Floudas D."/>
            <person name="Sun H."/>
            <person name="Yadav J.S."/>
            <person name="Pangilinan J."/>
            <person name="Larsson K.H."/>
            <person name="Matsuura K."/>
            <person name="Barry K."/>
            <person name="Labutti K."/>
            <person name="Kuo R."/>
            <person name="Ohm R.A."/>
            <person name="Bhattacharya S.S."/>
            <person name="Shirouzu T."/>
            <person name="Yoshinaga Y."/>
            <person name="Martin F.M."/>
            <person name="Grigoriev I.V."/>
            <person name="Hibbett D.S."/>
        </authorList>
    </citation>
    <scope>NUCLEOTIDE SEQUENCE [LARGE SCALE GENOMIC DNA]</scope>
    <source>
        <strain evidence="11 12">HHB12029</strain>
    </source>
</reference>
<dbReference type="GO" id="GO:0005737">
    <property type="term" value="C:cytoplasm"/>
    <property type="evidence" value="ECO:0007669"/>
    <property type="project" value="TreeGrafter"/>
</dbReference>
<organism evidence="11 12">
    <name type="scientific">Exidia glandulosa HHB12029</name>
    <dbReference type="NCBI Taxonomy" id="1314781"/>
    <lineage>
        <taxon>Eukaryota</taxon>
        <taxon>Fungi</taxon>
        <taxon>Dikarya</taxon>
        <taxon>Basidiomycota</taxon>
        <taxon>Agaricomycotina</taxon>
        <taxon>Agaricomycetes</taxon>
        <taxon>Auriculariales</taxon>
        <taxon>Exidiaceae</taxon>
        <taxon>Exidia</taxon>
    </lineage>
</organism>
<dbReference type="GO" id="GO:0004674">
    <property type="term" value="F:protein serine/threonine kinase activity"/>
    <property type="evidence" value="ECO:0007669"/>
    <property type="project" value="UniProtKB-KW"/>
</dbReference>
<dbReference type="InterPro" id="IPR053235">
    <property type="entry name" value="Ser_Thr_kinase"/>
</dbReference>
<dbReference type="InterPro" id="IPR011009">
    <property type="entry name" value="Kinase-like_dom_sf"/>
</dbReference>
<dbReference type="OrthoDB" id="4062651at2759"/>
<evidence type="ECO:0000256" key="4">
    <source>
        <dbReference type="ARBA" id="ARBA00022741"/>
    </source>
</evidence>
<evidence type="ECO:0000256" key="2">
    <source>
        <dbReference type="ARBA" id="ARBA00022527"/>
    </source>
</evidence>
<comment type="catalytic activity">
    <reaction evidence="8">
        <text>L-seryl-[protein] + ATP = O-phospho-L-seryl-[protein] + ADP + H(+)</text>
        <dbReference type="Rhea" id="RHEA:17989"/>
        <dbReference type="Rhea" id="RHEA-COMP:9863"/>
        <dbReference type="Rhea" id="RHEA-COMP:11604"/>
        <dbReference type="ChEBI" id="CHEBI:15378"/>
        <dbReference type="ChEBI" id="CHEBI:29999"/>
        <dbReference type="ChEBI" id="CHEBI:30616"/>
        <dbReference type="ChEBI" id="CHEBI:83421"/>
        <dbReference type="ChEBI" id="CHEBI:456216"/>
        <dbReference type="EC" id="2.7.11.1"/>
    </reaction>
</comment>
<sequence>MNEQEPVLSDDFQPCYAPDNLNSPSGGDFTSDSRDDDPATPHTDLPRRRTTLETHLEEIGHLDLPTTQLFDVSDVPFAGGGWSDIYQGYRLQGTMREKVALKVIRIRNKDAAAAPGMSGRDTKALRTHWREIALWLKLDHPNIHPLLGLYWGIVDYPALVTPWSENGDMMSYVKSRRYHPRLHAIKLRLLENVMRGLMYLHHQSPPIVHGDLKGANILVSRDGIARIADFGLSRVCSEAIAGGSAALTTAKGTYRWMAPELLATDDAQNTVESDVWASGCVVLEILTGSHPYMDLQRETQIILALGKEELPFIPPTLDDKSRTLVLQCLRINPVDRPAAFAVHHRVQLLQYTAIDPSVEEFMPESEPADVTFEIQLSNPEPDVVDPGADTYVGTWTRSTGELKVALKFARVSDAPSEQERMRRRRWTEIRTWHSFQRHANILPLVGLYWTRAGHDPWMVSVCRGHLRNFLREQAPNRDEDSEATFKFRLQLVKGIIDGIDYMHSAKIVHGNIWPETILISTGGVPQLSDFTYAGVAEHYEHHRPADLAYLVFVAPELITLHERFYTTASDVWSCGCVIHEILTGHAPYDDISSYEELSKAMFYRHTPAINMLLRDDGGEFLDYDNICPIAVFTLLKKFCRIAVLTILRIGFRRLYWCYYGYCSPSGAFHGPCTMLAVSRRLPYATTLNAEHGDRRHPEQ</sequence>
<feature type="domain" description="Protein kinase" evidence="10">
    <location>
        <begin position="378"/>
        <end position="699"/>
    </location>
</feature>
<feature type="compositionally biased region" description="Basic and acidic residues" evidence="9">
    <location>
        <begin position="31"/>
        <end position="47"/>
    </location>
</feature>
<keyword evidence="6" id="KW-0067">ATP-binding</keyword>
<dbReference type="InterPro" id="IPR000719">
    <property type="entry name" value="Prot_kinase_dom"/>
</dbReference>
<comment type="catalytic activity">
    <reaction evidence="7">
        <text>L-threonyl-[protein] + ATP = O-phospho-L-threonyl-[protein] + ADP + H(+)</text>
        <dbReference type="Rhea" id="RHEA:46608"/>
        <dbReference type="Rhea" id="RHEA-COMP:11060"/>
        <dbReference type="Rhea" id="RHEA-COMP:11605"/>
        <dbReference type="ChEBI" id="CHEBI:15378"/>
        <dbReference type="ChEBI" id="CHEBI:30013"/>
        <dbReference type="ChEBI" id="CHEBI:30616"/>
        <dbReference type="ChEBI" id="CHEBI:61977"/>
        <dbReference type="ChEBI" id="CHEBI:456216"/>
        <dbReference type="EC" id="2.7.11.1"/>
    </reaction>
</comment>